<evidence type="ECO:0000256" key="4">
    <source>
        <dbReference type="ARBA" id="ARBA00023159"/>
    </source>
</evidence>
<keyword evidence="6" id="KW-0539">Nucleus</keyword>
<dbReference type="Gene3D" id="1.25.40.20">
    <property type="entry name" value="Ankyrin repeat-containing domain"/>
    <property type="match status" value="1"/>
</dbReference>
<dbReference type="Pfam" id="PF00612">
    <property type="entry name" value="IQ"/>
    <property type="match status" value="2"/>
</dbReference>
<evidence type="ECO:0000256" key="3">
    <source>
        <dbReference type="ARBA" id="ARBA00023043"/>
    </source>
</evidence>
<organism evidence="11 12">
    <name type="scientific">Clavelina lepadiformis</name>
    <name type="common">Light-bulb sea squirt</name>
    <name type="synonym">Ascidia lepadiformis</name>
    <dbReference type="NCBI Taxonomy" id="159417"/>
    <lineage>
        <taxon>Eukaryota</taxon>
        <taxon>Metazoa</taxon>
        <taxon>Chordata</taxon>
        <taxon>Tunicata</taxon>
        <taxon>Ascidiacea</taxon>
        <taxon>Aplousobranchia</taxon>
        <taxon>Clavelinidae</taxon>
        <taxon>Clavelina</taxon>
    </lineage>
</organism>
<keyword evidence="3" id="KW-0040">ANK repeat</keyword>
<comment type="subunit">
    <text evidence="7">May interact with calmodulin.</text>
</comment>
<feature type="domain" description="CG-1" evidence="10">
    <location>
        <begin position="19"/>
        <end position="144"/>
    </location>
</feature>
<dbReference type="Pfam" id="PF03859">
    <property type="entry name" value="CG-1"/>
    <property type="match status" value="1"/>
</dbReference>
<dbReference type="PROSITE" id="PS51437">
    <property type="entry name" value="CG_1"/>
    <property type="match status" value="1"/>
</dbReference>
<comment type="similarity">
    <text evidence="2">Belongs to the CAMTA family.</text>
</comment>
<dbReference type="SUPFAM" id="SSF48403">
    <property type="entry name" value="Ankyrin repeat"/>
    <property type="match status" value="1"/>
</dbReference>
<sequence length="1292" mass="146367">MVMTGDVMLPVHLKKIQPWIADFPQRRYTWLSNEEIASILVNFPKHAGWMTSTRMHRPENGRLLMFNRKKVKYRQDMYIWKTKRKSKWPREDHVKLKVESIPCIAAIYVHSDVLPTFHRRCYWFIQNPDVVLVHYLNYPYLDDDVHLNKDFSLNQQCQQWQDLTKQDILQQIQPMFSKMPWPRISDPPLTDRSMEIITNKLVEKHFETLRSQVYKKLTNRCNGQLRTIQPKPTDISTSSFSIYPSRHISTESTADNNPQLSNTNNTDANYTDVNSPLQTHLLHSGNTLIFLSQPTRQNEDFKQPTVAAACPGNALVSKPSEVSTPVAISFHQDVPAIQLENMSTGGSAMNENASNFFLPSFTTDVNLQSNSTYSESAANQTANDSSISKTEPNAHQYQQIIDQACLNQIQSTKCQPSQDITSGSLIESKSHNEMQNMLKNFNKNDNVSKLPMMSSLLPHVSNDVGNIKGNTSANFHNDPILTHSNLYYNYGMKDVMVPNCRNSLQPELSPFVDPTASSPSVLFDDFDVDCLFNTSTSIDSTSDQATSSTESAVDDFFPNQLFETGSSVFRVPQQLGLQSANSCLDNDLTETTDVCPALPCAPSDQMTPLDSITDYSPDWSYTEGGVKVLLTGTWTAHGEYTCLFNDISVPATPLQSGVLRCYCPAHSAGHVNLFIKRDRRIVSHSVKFEYKPVPGPYHDFKTRWLQLKEDEFKMSILERLERMEERLNSMGSNSGSTCCSGGKTLSGGLHNGHQALYQSITDKEKPSTSKAGLDYEERVSILCSQISLAFSQHTADCKILENGNEQDNFNSLTILHYATALGYSRLIEKLRYLSNASENQFLLTECNPCNTDRFGCTALTWACAIGQSTCVDILVEWNPLVLQSLDVLGRSPVAVAQLNGHLDIFSRLERSRANSTNNVQLLQDEIEDLESSSIGDTTISSVVDTADSGEDSMETDDNLSFESEFLPFAPNRARSSCFSIAPSNFDNELDNSQGAGSGSSISLPPFRPNWCRKENSLPQLFISDGFLQGDEPDSLAMLAEQIIEAVPDHIKEEGERHEEEDLTLRSLPFYVNSRCGATSFQPYSIGENLFHRDVPVVSRMNWRDFLQLPPRQVTDARYQSPSDFEFDSLRLTELEQRELYRAGRTILNSYYHHEDLPLPGDVVKASMFIQRCYRKYRKFALSKKMNEAAVLIQSKFRSYQEQKRFQKSRHAAILIQSFYRSYKYTRAGERTSKRAVRLIEDALRGHMSKKTQHQAARKIQRFLRRCQHRLRRQDLSPGTGKHLPCMTGFYAC</sequence>
<keyword evidence="5" id="KW-0804">Transcription</keyword>
<evidence type="ECO:0000259" key="10">
    <source>
        <dbReference type="PROSITE" id="PS51437"/>
    </source>
</evidence>
<gene>
    <name evidence="11" type="ORF">CVLEPA_LOCUS7944</name>
</gene>
<dbReference type="InterPro" id="IPR014756">
    <property type="entry name" value="Ig_E-set"/>
</dbReference>
<comment type="caution">
    <text evidence="11">The sequence shown here is derived from an EMBL/GenBank/DDBJ whole genome shotgun (WGS) entry which is preliminary data.</text>
</comment>
<dbReference type="SUPFAM" id="SSF81296">
    <property type="entry name" value="E set domains"/>
    <property type="match status" value="1"/>
</dbReference>
<dbReference type="Proteomes" id="UP001642483">
    <property type="component" value="Unassembled WGS sequence"/>
</dbReference>
<dbReference type="InterPro" id="IPR036770">
    <property type="entry name" value="Ankyrin_rpt-contain_sf"/>
</dbReference>
<dbReference type="EMBL" id="CAWYQH010000046">
    <property type="protein sequence ID" value="CAK8677973.1"/>
    <property type="molecule type" value="Genomic_DNA"/>
</dbReference>
<evidence type="ECO:0000256" key="5">
    <source>
        <dbReference type="ARBA" id="ARBA00023163"/>
    </source>
</evidence>
<evidence type="ECO:0000313" key="12">
    <source>
        <dbReference type="Proteomes" id="UP001642483"/>
    </source>
</evidence>
<feature type="coiled-coil region" evidence="8">
    <location>
        <begin position="905"/>
        <end position="932"/>
    </location>
</feature>
<evidence type="ECO:0000256" key="8">
    <source>
        <dbReference type="SAM" id="Coils"/>
    </source>
</evidence>
<name>A0ABP0FIU8_CLALP</name>
<dbReference type="PROSITE" id="PS50096">
    <property type="entry name" value="IQ"/>
    <property type="match status" value="1"/>
</dbReference>
<evidence type="ECO:0000256" key="1">
    <source>
        <dbReference type="ARBA" id="ARBA00004123"/>
    </source>
</evidence>
<evidence type="ECO:0000313" key="11">
    <source>
        <dbReference type="EMBL" id="CAK8677973.1"/>
    </source>
</evidence>
<accession>A0ABP0FIU8</accession>
<dbReference type="Gene3D" id="1.20.5.190">
    <property type="match status" value="1"/>
</dbReference>
<dbReference type="InterPro" id="IPR005559">
    <property type="entry name" value="CG-1_dom"/>
</dbReference>
<proteinExistence type="inferred from homology"/>
<keyword evidence="8" id="KW-0175">Coiled coil</keyword>
<protein>
    <recommendedName>
        <fullName evidence="10">CG-1 domain-containing protein</fullName>
    </recommendedName>
</protein>
<dbReference type="InterPro" id="IPR002909">
    <property type="entry name" value="IPT_dom"/>
</dbReference>
<dbReference type="CDD" id="cd23767">
    <property type="entry name" value="IQCD"/>
    <property type="match status" value="2"/>
</dbReference>
<dbReference type="SMART" id="SM01076">
    <property type="entry name" value="CG-1"/>
    <property type="match status" value="1"/>
</dbReference>
<evidence type="ECO:0000256" key="6">
    <source>
        <dbReference type="ARBA" id="ARBA00023242"/>
    </source>
</evidence>
<reference evidence="11 12" key="1">
    <citation type="submission" date="2024-02" db="EMBL/GenBank/DDBJ databases">
        <authorList>
            <person name="Daric V."/>
            <person name="Darras S."/>
        </authorList>
    </citation>
    <scope>NUCLEOTIDE SEQUENCE [LARGE SCALE GENOMIC DNA]</scope>
</reference>
<evidence type="ECO:0000256" key="2">
    <source>
        <dbReference type="ARBA" id="ARBA00008267"/>
    </source>
</evidence>
<dbReference type="Pfam" id="PF01833">
    <property type="entry name" value="TIG"/>
    <property type="match status" value="1"/>
</dbReference>
<keyword evidence="12" id="KW-1185">Reference proteome</keyword>
<evidence type="ECO:0000256" key="7">
    <source>
        <dbReference type="ARBA" id="ARBA00029480"/>
    </source>
</evidence>
<keyword evidence="4" id="KW-0010">Activator</keyword>
<comment type="subcellular location">
    <subcellularLocation>
        <location evidence="1">Nucleus</location>
    </subcellularLocation>
</comment>
<evidence type="ECO:0000256" key="9">
    <source>
        <dbReference type="SAM" id="MobiDB-lite"/>
    </source>
</evidence>
<dbReference type="PANTHER" id="PTHR23335">
    <property type="entry name" value="CALMODULIN-BINDING TRANSCRIPTION ACTIVATOR CAMTA"/>
    <property type="match status" value="1"/>
</dbReference>
<feature type="region of interest" description="Disordered" evidence="9">
    <location>
        <begin position="249"/>
        <end position="268"/>
    </location>
</feature>
<dbReference type="InterPro" id="IPR000048">
    <property type="entry name" value="IQ_motif_EF-hand-BS"/>
</dbReference>
<dbReference type="InterPro" id="IPR013783">
    <property type="entry name" value="Ig-like_fold"/>
</dbReference>
<feature type="compositionally biased region" description="Polar residues" evidence="9">
    <location>
        <begin position="250"/>
        <end position="268"/>
    </location>
</feature>
<dbReference type="PANTHER" id="PTHR23335:SF1">
    <property type="entry name" value="CALMODULIN-BINDING TRANSCRIPTION ACTIVATOR, ISOFORM F"/>
    <property type="match status" value="1"/>
</dbReference>
<dbReference type="Gene3D" id="2.60.40.10">
    <property type="entry name" value="Immunoglobulins"/>
    <property type="match status" value="1"/>
</dbReference>